<dbReference type="KEGG" id="tpal:117643055"/>
<accession>A0A6P8YKN9</accession>
<proteinExistence type="predicted"/>
<evidence type="ECO:0000313" key="1">
    <source>
        <dbReference type="Proteomes" id="UP000515158"/>
    </source>
</evidence>
<dbReference type="AlphaFoldDB" id="A0A6P8YKN9"/>
<reference evidence="2" key="1">
    <citation type="submission" date="2025-08" db="UniProtKB">
        <authorList>
            <consortium name="RefSeq"/>
        </authorList>
    </citation>
    <scope>IDENTIFICATION</scope>
    <source>
        <tissue evidence="2">Total insect</tissue>
    </source>
</reference>
<protein>
    <submittedName>
        <fullName evidence="2">Uncharacterized protein LOC117643055 isoform X1</fullName>
    </submittedName>
</protein>
<dbReference type="Proteomes" id="UP000515158">
    <property type="component" value="Unplaced"/>
</dbReference>
<gene>
    <name evidence="2" type="primary">LOC117643055</name>
</gene>
<organism evidence="2">
    <name type="scientific">Thrips palmi</name>
    <name type="common">Melon thrips</name>
    <dbReference type="NCBI Taxonomy" id="161013"/>
    <lineage>
        <taxon>Eukaryota</taxon>
        <taxon>Metazoa</taxon>
        <taxon>Ecdysozoa</taxon>
        <taxon>Arthropoda</taxon>
        <taxon>Hexapoda</taxon>
        <taxon>Insecta</taxon>
        <taxon>Pterygota</taxon>
        <taxon>Neoptera</taxon>
        <taxon>Paraneoptera</taxon>
        <taxon>Thysanoptera</taxon>
        <taxon>Terebrantia</taxon>
        <taxon>Thripoidea</taxon>
        <taxon>Thripidae</taxon>
        <taxon>Thrips</taxon>
    </lineage>
</organism>
<evidence type="ECO:0000313" key="2">
    <source>
        <dbReference type="RefSeq" id="XP_034237595.1"/>
    </source>
</evidence>
<dbReference type="InParanoid" id="A0A6P8YKN9"/>
<name>A0A6P8YKN9_THRPL</name>
<dbReference type="RefSeq" id="XP_034237595.1">
    <property type="nucleotide sequence ID" value="XM_034381704.1"/>
</dbReference>
<keyword evidence="1" id="KW-1185">Reference proteome</keyword>
<sequence>MITVVVTSQRRYAVDRQLRSYHLFQISCNKMVAGYKKLAVHSRSKSPKIVENCCGFGTSVKMDGVLCWIFKPSEIDRIQPFFRRVKPQDCGELLRLWNECQNGWSPLLDLQAFRNRQDSAVLPKSEAPRLWRTVAALERVSKWMESFVGSSSLQK</sequence>
<dbReference type="GeneID" id="117643055"/>